<dbReference type="AlphaFoldDB" id="A0A2T0W7T5"/>
<dbReference type="Pfam" id="PF14106">
    <property type="entry name" value="DUF4279"/>
    <property type="match status" value="1"/>
</dbReference>
<accession>A0A2T0W7T5</accession>
<comment type="caution">
    <text evidence="1">The sequence shown here is derived from an EMBL/GenBank/DDBJ whole genome shotgun (WGS) entry which is preliminary data.</text>
</comment>
<reference evidence="1 2" key="1">
    <citation type="submission" date="2018-03" db="EMBL/GenBank/DDBJ databases">
        <title>Genomic Encyclopedia of Archaeal and Bacterial Type Strains, Phase II (KMG-II): from individual species to whole genera.</title>
        <authorList>
            <person name="Goeker M."/>
        </authorList>
    </citation>
    <scope>NUCLEOTIDE SEQUENCE [LARGE SCALE GENOMIC DNA]</scope>
    <source>
        <strain evidence="1 2">DSM 27929</strain>
    </source>
</reference>
<proteinExistence type="predicted"/>
<dbReference type="EMBL" id="PVTR01000038">
    <property type="protein sequence ID" value="PRY82777.1"/>
    <property type="molecule type" value="Genomic_DNA"/>
</dbReference>
<name>A0A2T0W7T5_9BACT</name>
<keyword evidence="2" id="KW-1185">Reference proteome</keyword>
<protein>
    <submittedName>
        <fullName evidence="1">Uncharacterized protein DUF4279</fullName>
    </submittedName>
</protein>
<dbReference type="OrthoDB" id="893918at2"/>
<dbReference type="RefSeq" id="WP_106135699.1">
    <property type="nucleotide sequence ID" value="NZ_PVTR01000038.1"/>
</dbReference>
<sequence length="147" mass="16603">MKSDNFIYRSFCEFTISSGSVTPEELSQMLGISPSRSFKKGDTSISEHSGSLITKPYNLWAIGSKTLLSEEESISPHLEYLRSKLEDKMETLKGLKDDPNLELIFTVWIETDNSGTGLDLTEQEMSFLADCFNRVHFSFLTNDEIGE</sequence>
<dbReference type="Proteomes" id="UP000238157">
    <property type="component" value="Unassembled WGS sequence"/>
</dbReference>
<gene>
    <name evidence="1" type="ORF">CLW00_1382</name>
</gene>
<evidence type="ECO:0000313" key="1">
    <source>
        <dbReference type="EMBL" id="PRY82777.1"/>
    </source>
</evidence>
<dbReference type="InterPro" id="IPR025459">
    <property type="entry name" value="DUF4279"/>
</dbReference>
<evidence type="ECO:0000313" key="2">
    <source>
        <dbReference type="Proteomes" id="UP000238157"/>
    </source>
</evidence>
<organism evidence="1 2">
    <name type="scientific">Mongoliibacter ruber</name>
    <dbReference type="NCBI Taxonomy" id="1750599"/>
    <lineage>
        <taxon>Bacteria</taxon>
        <taxon>Pseudomonadati</taxon>
        <taxon>Bacteroidota</taxon>
        <taxon>Cytophagia</taxon>
        <taxon>Cytophagales</taxon>
        <taxon>Cyclobacteriaceae</taxon>
        <taxon>Mongoliibacter</taxon>
    </lineage>
</organism>